<name>G6AE37_9BACT</name>
<evidence type="ECO:0000259" key="2">
    <source>
        <dbReference type="Pfam" id="PF13568"/>
    </source>
</evidence>
<reference evidence="3 4" key="1">
    <citation type="submission" date="2011-10" db="EMBL/GenBank/DDBJ databases">
        <title>The Genome Sequence of Prevotella histicola F0411.</title>
        <authorList>
            <consortium name="The Broad Institute Genome Sequencing Platform"/>
            <person name="Earl A."/>
            <person name="Ward D."/>
            <person name="Feldgarden M."/>
            <person name="Gevers D."/>
            <person name="Izard J."/>
            <person name="Ganesan A."/>
            <person name="Blanton J.M."/>
            <person name="Baranova O.V."/>
            <person name="Tanner A.C."/>
            <person name="Mathney J.M.J."/>
            <person name="Dewhirst F.E."/>
            <person name="Young S.K."/>
            <person name="Zeng Q."/>
            <person name="Gargeya S."/>
            <person name="Fitzgerald M."/>
            <person name="Haas B."/>
            <person name="Abouelleil A."/>
            <person name="Alvarado L."/>
            <person name="Arachchi H.M."/>
            <person name="Berlin A."/>
            <person name="Brown A."/>
            <person name="Chapman S.B."/>
            <person name="Chen Z."/>
            <person name="Dunbar C."/>
            <person name="Freedman E."/>
            <person name="Gearin G."/>
            <person name="Gellesch M."/>
            <person name="Goldberg J."/>
            <person name="Griggs A."/>
            <person name="Gujja S."/>
            <person name="Heiman D."/>
            <person name="Howarth C."/>
            <person name="Larson L."/>
            <person name="Lui A."/>
            <person name="MacDonald P.J.P."/>
            <person name="Montmayeur A."/>
            <person name="Murphy C."/>
            <person name="Neiman D."/>
            <person name="Pearson M."/>
            <person name="Priest M."/>
            <person name="Roberts A."/>
            <person name="Saif S."/>
            <person name="Shea T."/>
            <person name="Shenoy N."/>
            <person name="Sisk P."/>
            <person name="Stolte C."/>
            <person name="Sykes S."/>
            <person name="Wortman J."/>
            <person name="Nusbaum C."/>
            <person name="Birren B."/>
        </authorList>
    </citation>
    <scope>NUCLEOTIDE SEQUENCE [LARGE SCALE GENOMIC DNA]</scope>
    <source>
        <strain evidence="3 4">F0411</strain>
    </source>
</reference>
<dbReference type="AlphaFoldDB" id="G6AE37"/>
<keyword evidence="1" id="KW-0812">Transmembrane</keyword>
<proteinExistence type="predicted"/>
<evidence type="ECO:0000256" key="1">
    <source>
        <dbReference type="SAM" id="Phobius"/>
    </source>
</evidence>
<gene>
    <name evidence="3" type="ORF">HMPREF9138_00364</name>
</gene>
<evidence type="ECO:0000313" key="4">
    <source>
        <dbReference type="Proteomes" id="UP000004597"/>
    </source>
</evidence>
<protein>
    <recommendedName>
        <fullName evidence="2">Outer membrane protein beta-barrel domain-containing protein</fullName>
    </recommendedName>
</protein>
<comment type="caution">
    <text evidence="3">The sequence shown here is derived from an EMBL/GenBank/DDBJ whole genome shotgun (WGS) entry which is preliminary data.</text>
</comment>
<feature type="transmembrane region" description="Helical" evidence="1">
    <location>
        <begin position="63"/>
        <end position="82"/>
    </location>
</feature>
<keyword evidence="1" id="KW-0472">Membrane</keyword>
<dbReference type="EMBL" id="AFXP01000003">
    <property type="protein sequence ID" value="EHG17036.1"/>
    <property type="molecule type" value="Genomic_DNA"/>
</dbReference>
<evidence type="ECO:0000313" key="3">
    <source>
        <dbReference type="EMBL" id="EHG17036.1"/>
    </source>
</evidence>
<sequence>MGTKINKKNEKRKNIHRIITEQYLKREEKDGLYPKRRKKVRYPWFEEKSLSLQQNNKTIMKRFILITTILMGVITSCHAQIFTKSKANHIGQTVKEGYDDVKKAIVQNTKPSGEHTIWDIYAAPKIGLNLSDLPGIDGKMKLGVVAGAYVEVFVTKNIGIDVEMGYSRQGSSGVYNTAYTTDALGNVTTSRVGPYDYRLDYINIDYLVRWYPWADLTWSFTTGLHMARLVSAHSKLKHGEDLNIKDDIHSGDVAIPFGVSYEWKQWQLEARYNLSFRKLATSDKAKLMMGNARNSMAEITLGYRIKVF</sequence>
<dbReference type="Pfam" id="PF13568">
    <property type="entry name" value="OMP_b-brl_2"/>
    <property type="match status" value="1"/>
</dbReference>
<accession>G6AE37</accession>
<dbReference type="Proteomes" id="UP000004597">
    <property type="component" value="Unassembled WGS sequence"/>
</dbReference>
<dbReference type="PATRIC" id="fig|857291.3.peg.359"/>
<dbReference type="HOGENOM" id="CLU_1115003_0_0_10"/>
<feature type="domain" description="Outer membrane protein beta-barrel" evidence="2">
    <location>
        <begin position="137"/>
        <end position="279"/>
    </location>
</feature>
<dbReference type="InterPro" id="IPR025665">
    <property type="entry name" value="Beta-barrel_OMP_2"/>
</dbReference>
<dbReference type="STRING" id="857291.HMPREF9138_00364"/>
<keyword evidence="1" id="KW-1133">Transmembrane helix</keyword>
<keyword evidence="4" id="KW-1185">Reference proteome</keyword>
<organism evidence="3 4">
    <name type="scientific">Prevotella histicola F0411</name>
    <dbReference type="NCBI Taxonomy" id="857291"/>
    <lineage>
        <taxon>Bacteria</taxon>
        <taxon>Pseudomonadati</taxon>
        <taxon>Bacteroidota</taxon>
        <taxon>Bacteroidia</taxon>
        <taxon>Bacteroidales</taxon>
        <taxon>Prevotellaceae</taxon>
        <taxon>Prevotella</taxon>
    </lineage>
</organism>